<protein>
    <submittedName>
        <fullName evidence="1">Uncharacterized protein</fullName>
    </submittedName>
</protein>
<dbReference type="AlphaFoldDB" id="A0A2K5KUD2"/>
<dbReference type="Bgee" id="ENSCATG00000015352">
    <property type="expression patterns" value="Expressed in cerebellum and 12 other cell types or tissues"/>
</dbReference>
<dbReference type="GeneTree" id="ENSGT00910000147654"/>
<dbReference type="OMA" id="YHLAETW"/>
<accession>A0A2K5KUD2</accession>
<keyword evidence="2" id="KW-1185">Reference proteome</keyword>
<reference evidence="1" key="1">
    <citation type="submission" date="2025-08" db="UniProtKB">
        <authorList>
            <consortium name="Ensembl"/>
        </authorList>
    </citation>
    <scope>IDENTIFICATION</scope>
</reference>
<reference evidence="1" key="2">
    <citation type="submission" date="2025-09" db="UniProtKB">
        <authorList>
            <consortium name="Ensembl"/>
        </authorList>
    </citation>
    <scope>IDENTIFICATION</scope>
</reference>
<evidence type="ECO:0000313" key="1">
    <source>
        <dbReference type="Ensembl" id="ENSCATP00000004297.1"/>
    </source>
</evidence>
<dbReference type="Proteomes" id="UP000233060">
    <property type="component" value="Unassembled WGS sequence"/>
</dbReference>
<proteinExistence type="predicted"/>
<organism evidence="1 2">
    <name type="scientific">Cercocebus atys</name>
    <name type="common">Sooty mangabey</name>
    <name type="synonym">Cercocebus torquatus atys</name>
    <dbReference type="NCBI Taxonomy" id="9531"/>
    <lineage>
        <taxon>Eukaryota</taxon>
        <taxon>Metazoa</taxon>
        <taxon>Chordata</taxon>
        <taxon>Craniata</taxon>
        <taxon>Vertebrata</taxon>
        <taxon>Euteleostomi</taxon>
        <taxon>Mammalia</taxon>
        <taxon>Eutheria</taxon>
        <taxon>Euarchontoglires</taxon>
        <taxon>Primates</taxon>
        <taxon>Haplorrhini</taxon>
        <taxon>Catarrhini</taxon>
        <taxon>Cercopithecidae</taxon>
        <taxon>Cercopithecinae</taxon>
        <taxon>Cercocebus</taxon>
    </lineage>
</organism>
<dbReference type="Ensembl" id="ENSCATT00000017462.1">
    <property type="protein sequence ID" value="ENSCATP00000004297.1"/>
    <property type="gene ID" value="ENSCATG00000015352.1"/>
</dbReference>
<name>A0A2K5KUD2_CERAT</name>
<sequence length="83" mass="9410">MNHTWSKAIAQGLKSSQKEELKLVGLWGSSLPPEKLLLPADPLKRRPLWAPAPKTDKPGRMLLSSVSHMSRRKPVYLNDQRKL</sequence>
<evidence type="ECO:0000313" key="2">
    <source>
        <dbReference type="Proteomes" id="UP000233060"/>
    </source>
</evidence>